<proteinExistence type="predicted"/>
<dbReference type="InterPro" id="IPR010997">
    <property type="entry name" value="HRDC-like_sf"/>
</dbReference>
<dbReference type="GO" id="GO:0000166">
    <property type="term" value="F:nucleotide binding"/>
    <property type="evidence" value="ECO:0007669"/>
    <property type="project" value="InterPro"/>
</dbReference>
<keyword evidence="2" id="KW-1185">Reference proteome</keyword>
<dbReference type="EMBL" id="JAPWDV010000003">
    <property type="protein sequence ID" value="KAJ6217169.1"/>
    <property type="molecule type" value="Genomic_DNA"/>
</dbReference>
<dbReference type="Proteomes" id="UP001142055">
    <property type="component" value="Chromosome 3"/>
</dbReference>
<dbReference type="AlphaFoldDB" id="A0A9Q0M164"/>
<comment type="caution">
    <text evidence="1">The sequence shown here is derived from an EMBL/GenBank/DDBJ whole genome shotgun (WGS) entry which is preliminary data.</text>
</comment>
<evidence type="ECO:0000313" key="1">
    <source>
        <dbReference type="EMBL" id="KAJ6217169.1"/>
    </source>
</evidence>
<gene>
    <name evidence="1" type="ORF">RDWZM_008326</name>
</gene>
<reference evidence="1" key="1">
    <citation type="submission" date="2022-12" db="EMBL/GenBank/DDBJ databases">
        <title>Genome assemblies of Blomia tropicalis.</title>
        <authorList>
            <person name="Cui Y."/>
        </authorList>
    </citation>
    <scope>NUCLEOTIDE SEQUENCE</scope>
    <source>
        <tissue evidence="1">Adult mites</tissue>
    </source>
</reference>
<organism evidence="1 2">
    <name type="scientific">Blomia tropicalis</name>
    <name type="common">Mite</name>
    <dbReference type="NCBI Taxonomy" id="40697"/>
    <lineage>
        <taxon>Eukaryota</taxon>
        <taxon>Metazoa</taxon>
        <taxon>Ecdysozoa</taxon>
        <taxon>Arthropoda</taxon>
        <taxon>Chelicerata</taxon>
        <taxon>Arachnida</taxon>
        <taxon>Acari</taxon>
        <taxon>Acariformes</taxon>
        <taxon>Sarcoptiformes</taxon>
        <taxon>Astigmata</taxon>
        <taxon>Glycyphagoidea</taxon>
        <taxon>Echimyopodidae</taxon>
        <taxon>Blomia</taxon>
    </lineage>
</organism>
<evidence type="ECO:0000313" key="2">
    <source>
        <dbReference type="Proteomes" id="UP001142055"/>
    </source>
</evidence>
<dbReference type="SUPFAM" id="SSF47819">
    <property type="entry name" value="HRDC-like"/>
    <property type="match status" value="1"/>
</dbReference>
<accession>A0A9Q0M164</accession>
<protein>
    <submittedName>
        <fullName evidence="1">Uncharacterized protein</fullName>
    </submittedName>
</protein>
<name>A0A9Q0M164_BLOTA</name>
<sequence length="147" mass="16980">MSSPLNESTFKEISIVPDYRALEIIIENKKEFDEILESDEPILKAISKNSDYIKYRAHLKDVENYLTKKIEKIPQLNSDVAKTIFSHLNKHFGLDSVEVVMILNQLPLTDSLLEMMFPGKFNKEQLSSIVFLIESHINIPKIEIEES</sequence>
<dbReference type="OrthoDB" id="6515608at2759"/>